<evidence type="ECO:0000313" key="1">
    <source>
        <dbReference type="EMBL" id="GFF70700.1"/>
    </source>
</evidence>
<reference evidence="1 2" key="1">
    <citation type="submission" date="2020-01" db="EMBL/GenBank/DDBJ databases">
        <title>Draft genome sequence of Aspergillus lentulus IFM 60648.</title>
        <authorList>
            <person name="Takahashi H."/>
            <person name="Yaguchi T."/>
        </authorList>
    </citation>
    <scope>NUCLEOTIDE SEQUENCE [LARGE SCALE GENOMIC DNA]</scope>
    <source>
        <strain evidence="1 2">IFM 60648</strain>
    </source>
</reference>
<sequence>MTDDWSNGPSLFYFLLSIYPPPGVHFWQLNNTISKPILKQPLVHHQLNQDDSLLLQLLRLLQRLQRLLLLLLRSLNGTISPPALIFETTDNYHAAPAGCPDTMPQVRYR</sequence>
<accession>A0ABQ1A0L0</accession>
<dbReference type="Proteomes" id="UP000465220">
    <property type="component" value="Unassembled WGS sequence"/>
</dbReference>
<proteinExistence type="predicted"/>
<comment type="caution">
    <text evidence="1">The sequence shown here is derived from an EMBL/GenBank/DDBJ whole genome shotgun (WGS) entry which is preliminary data.</text>
</comment>
<name>A0ABQ1A0L0_ASPLE</name>
<keyword evidence="2" id="KW-1185">Reference proteome</keyword>
<protein>
    <submittedName>
        <fullName evidence="1">Uncharacterized protein</fullName>
    </submittedName>
</protein>
<organism evidence="1 2">
    <name type="scientific">Aspergillus lentulus</name>
    <dbReference type="NCBI Taxonomy" id="293939"/>
    <lineage>
        <taxon>Eukaryota</taxon>
        <taxon>Fungi</taxon>
        <taxon>Dikarya</taxon>
        <taxon>Ascomycota</taxon>
        <taxon>Pezizomycotina</taxon>
        <taxon>Eurotiomycetes</taxon>
        <taxon>Eurotiomycetidae</taxon>
        <taxon>Eurotiales</taxon>
        <taxon>Aspergillaceae</taxon>
        <taxon>Aspergillus</taxon>
        <taxon>Aspergillus subgen. Fumigati</taxon>
    </lineage>
</organism>
<dbReference type="EMBL" id="BLKI01000013">
    <property type="protein sequence ID" value="GFF70700.1"/>
    <property type="molecule type" value="Genomic_DNA"/>
</dbReference>
<gene>
    <name evidence="1" type="ORF">IFM60648_03240</name>
</gene>
<evidence type="ECO:0000313" key="2">
    <source>
        <dbReference type="Proteomes" id="UP000465220"/>
    </source>
</evidence>